<dbReference type="PANTHER" id="PTHR34768">
    <property type="entry name" value="COILED-COIL DOMAIN-CONTAINING PROTEIN 89"/>
    <property type="match status" value="1"/>
</dbReference>
<dbReference type="PANTHER" id="PTHR34768:SF2">
    <property type="entry name" value="COILED-COIL DOMAIN CONTAINING 89"/>
    <property type="match status" value="1"/>
</dbReference>
<keyword evidence="1 2" id="KW-0175">Coiled coil</keyword>
<accession>A0AAV2H461</accession>
<comment type="caution">
    <text evidence="3">The sequence shown here is derived from an EMBL/GenBank/DDBJ whole genome shotgun (WGS) entry which is preliminary data.</text>
</comment>
<name>A0AAV2H461_LYMST</name>
<protein>
    <recommendedName>
        <fullName evidence="5">Coiled-coil domain-containing protein 89</fullName>
    </recommendedName>
</protein>
<dbReference type="Proteomes" id="UP001497497">
    <property type="component" value="Unassembled WGS sequence"/>
</dbReference>
<dbReference type="AlphaFoldDB" id="A0AAV2H461"/>
<sequence length="355" mass="41785">MASQSLRNPKDLRSMVSASSLDMDEMQENLGKLKALSEDDKLENSKLRSRIDEQCQLIMILKQRADDGTIRIQTLEKINKELLDFRDKAETMLKSEIKKFDILDGRFNNLASNHEEMIRIKDEYKRVNQELREENSRLKDENGRLFSNSIAEKDNRIYELEKKCTSFQEQCITLEQQLRQYQVEWRAKEVSLRKEISEHQTINSQQIKDLQSLLRSTEEKLKDTSQKLQMQLDGNQSLQGETSVKLQQFSKEKEELLSLIMQRGKLIQKEQDENKALKKKVEGLEKVVKSLEEKFNREAEAVNANLKVKRLSEELEGADSKYSQMVKDYEAFKKHSSELIKREKELNERLRQLYS</sequence>
<evidence type="ECO:0000256" key="1">
    <source>
        <dbReference type="ARBA" id="ARBA00023054"/>
    </source>
</evidence>
<evidence type="ECO:0008006" key="5">
    <source>
        <dbReference type="Google" id="ProtNLM"/>
    </source>
</evidence>
<gene>
    <name evidence="3" type="ORF">GSLYS_00002624001</name>
</gene>
<organism evidence="3 4">
    <name type="scientific">Lymnaea stagnalis</name>
    <name type="common">Great pond snail</name>
    <name type="synonym">Helix stagnalis</name>
    <dbReference type="NCBI Taxonomy" id="6523"/>
    <lineage>
        <taxon>Eukaryota</taxon>
        <taxon>Metazoa</taxon>
        <taxon>Spiralia</taxon>
        <taxon>Lophotrochozoa</taxon>
        <taxon>Mollusca</taxon>
        <taxon>Gastropoda</taxon>
        <taxon>Heterobranchia</taxon>
        <taxon>Euthyneura</taxon>
        <taxon>Panpulmonata</taxon>
        <taxon>Hygrophila</taxon>
        <taxon>Lymnaeoidea</taxon>
        <taxon>Lymnaeidae</taxon>
        <taxon>Lymnaea</taxon>
    </lineage>
</organism>
<proteinExistence type="predicted"/>
<reference evidence="3 4" key="1">
    <citation type="submission" date="2024-04" db="EMBL/GenBank/DDBJ databases">
        <authorList>
            <consortium name="Genoscope - CEA"/>
            <person name="William W."/>
        </authorList>
    </citation>
    <scope>NUCLEOTIDE SEQUENCE [LARGE SCALE GENOMIC DNA]</scope>
</reference>
<dbReference type="EMBL" id="CAXITT010000033">
    <property type="protein sequence ID" value="CAL1528454.1"/>
    <property type="molecule type" value="Genomic_DNA"/>
</dbReference>
<feature type="coiled-coil region" evidence="2">
    <location>
        <begin position="267"/>
        <end position="328"/>
    </location>
</feature>
<dbReference type="InterPro" id="IPR043450">
    <property type="entry name" value="CCDC89-like"/>
</dbReference>
<keyword evidence="4" id="KW-1185">Reference proteome</keyword>
<evidence type="ECO:0000313" key="3">
    <source>
        <dbReference type="EMBL" id="CAL1528454.1"/>
    </source>
</evidence>
<evidence type="ECO:0000313" key="4">
    <source>
        <dbReference type="Proteomes" id="UP001497497"/>
    </source>
</evidence>
<feature type="coiled-coil region" evidence="2">
    <location>
        <begin position="114"/>
        <end position="227"/>
    </location>
</feature>
<evidence type="ECO:0000256" key="2">
    <source>
        <dbReference type="SAM" id="Coils"/>
    </source>
</evidence>